<evidence type="ECO:0000256" key="3">
    <source>
        <dbReference type="ARBA" id="ARBA00022801"/>
    </source>
</evidence>
<dbReference type="InterPro" id="IPR003293">
    <property type="entry name" value="Nudix_hydrolase6-like"/>
</dbReference>
<comment type="caution">
    <text evidence="5">The sequence shown here is derived from an EMBL/GenBank/DDBJ whole genome shotgun (WGS) entry which is preliminary data.</text>
</comment>
<dbReference type="FunFam" id="3.90.79.10:FF:000015">
    <property type="entry name" value="Nudix hydrolase 8"/>
    <property type="match status" value="1"/>
</dbReference>
<organism evidence="5 6">
    <name type="scientific">Manihot esculenta</name>
    <name type="common">Cassava</name>
    <name type="synonym">Jatropha manihot</name>
    <dbReference type="NCBI Taxonomy" id="3983"/>
    <lineage>
        <taxon>Eukaryota</taxon>
        <taxon>Viridiplantae</taxon>
        <taxon>Streptophyta</taxon>
        <taxon>Embryophyta</taxon>
        <taxon>Tracheophyta</taxon>
        <taxon>Spermatophyta</taxon>
        <taxon>Magnoliopsida</taxon>
        <taxon>eudicotyledons</taxon>
        <taxon>Gunneridae</taxon>
        <taxon>Pentapetalae</taxon>
        <taxon>rosids</taxon>
        <taxon>fabids</taxon>
        <taxon>Malpighiales</taxon>
        <taxon>Euphorbiaceae</taxon>
        <taxon>Crotonoideae</taxon>
        <taxon>Manihoteae</taxon>
        <taxon>Manihot</taxon>
    </lineage>
</organism>
<dbReference type="GO" id="GO:0047631">
    <property type="term" value="F:ADP-ribose diphosphatase activity"/>
    <property type="evidence" value="ECO:0000318"/>
    <property type="project" value="GO_Central"/>
</dbReference>
<feature type="domain" description="Nudix hydrolase" evidence="4">
    <location>
        <begin position="142"/>
        <end position="274"/>
    </location>
</feature>
<dbReference type="Proteomes" id="UP000091857">
    <property type="component" value="Chromosome 8"/>
</dbReference>
<dbReference type="PROSITE" id="PS51462">
    <property type="entry name" value="NUDIX"/>
    <property type="match status" value="1"/>
</dbReference>
<dbReference type="EMBL" id="CM004394">
    <property type="protein sequence ID" value="OAY43512.1"/>
    <property type="molecule type" value="Genomic_DNA"/>
</dbReference>
<gene>
    <name evidence="5" type="ORF">MANES_08G075900v8</name>
</gene>
<evidence type="ECO:0000256" key="2">
    <source>
        <dbReference type="ARBA" id="ARBA00022723"/>
    </source>
</evidence>
<dbReference type="Pfam" id="PF00293">
    <property type="entry name" value="NUDIX"/>
    <property type="match status" value="1"/>
</dbReference>
<dbReference type="InterPro" id="IPR040618">
    <property type="entry name" value="Pre-Nudix"/>
</dbReference>
<reference evidence="6" key="1">
    <citation type="journal article" date="2016" name="Nat. Biotechnol.">
        <title>Sequencing wild and cultivated cassava and related species reveals extensive interspecific hybridization and genetic diversity.</title>
        <authorList>
            <person name="Bredeson J.V."/>
            <person name="Lyons J.B."/>
            <person name="Prochnik S.E."/>
            <person name="Wu G.A."/>
            <person name="Ha C.M."/>
            <person name="Edsinger-Gonzales E."/>
            <person name="Grimwood J."/>
            <person name="Schmutz J."/>
            <person name="Rabbi I.Y."/>
            <person name="Egesi C."/>
            <person name="Nauluvula P."/>
            <person name="Lebot V."/>
            <person name="Ndunguru J."/>
            <person name="Mkamilo G."/>
            <person name="Bart R.S."/>
            <person name="Setter T.L."/>
            <person name="Gleadow R.M."/>
            <person name="Kulakow P."/>
            <person name="Ferguson M.E."/>
            <person name="Rounsley S."/>
            <person name="Rokhsar D.S."/>
        </authorList>
    </citation>
    <scope>NUCLEOTIDE SEQUENCE [LARGE SCALE GENOMIC DNA]</scope>
    <source>
        <strain evidence="6">cv. AM560-2</strain>
    </source>
</reference>
<evidence type="ECO:0000313" key="5">
    <source>
        <dbReference type="EMBL" id="OAY43512.1"/>
    </source>
</evidence>
<dbReference type="Gene3D" id="3.90.79.10">
    <property type="entry name" value="Nucleoside Triphosphate Pyrophosphohydrolase"/>
    <property type="match status" value="1"/>
</dbReference>
<dbReference type="CDD" id="cd04670">
    <property type="entry name" value="NUDIX_ASFGF2_Nudt6"/>
    <property type="match status" value="1"/>
</dbReference>
<evidence type="ECO:0000313" key="6">
    <source>
        <dbReference type="Proteomes" id="UP000091857"/>
    </source>
</evidence>
<dbReference type="GO" id="GO:0051287">
    <property type="term" value="F:NAD binding"/>
    <property type="evidence" value="ECO:0000318"/>
    <property type="project" value="GO_Central"/>
</dbReference>
<dbReference type="Gene3D" id="3.40.630.30">
    <property type="match status" value="1"/>
</dbReference>
<dbReference type="Gramene" id="Manes.08G075900.1.v8.1">
    <property type="protein sequence ID" value="Manes.08G075900.1.v8.1.CDS"/>
    <property type="gene ID" value="Manes.08G075900.v8.1"/>
</dbReference>
<evidence type="ECO:0000259" key="4">
    <source>
        <dbReference type="PROSITE" id="PS51462"/>
    </source>
</evidence>
<sequence length="311" mass="35567">MEALQFSRCVGDVLLARWSECSNSTFKALVNSSPFMETILVENEVQQEVKLLDAINDDHEGVIVELNKPINSDDFASMLRASIAQWRKQGKRGVWIKVPIELVNLVEAAVKERFWYHHAEPKHLMLIYWIPECTHTLPANASHRVGVCAFVMNEKREVLVVQEKTGILRGTGVWKFPTGVVEEGEHICDAVVREVKEETDIDTKFIEVLAFRQSHKAFFEKSDLSFICLLQPLSFNIQKQESEIDAAQWMSLDEYVAQPFVQTSELLKYIFDLCLAKIDKTYSGFSPVLTTSNISNENGYLYLNSRDLRSQ</sequence>
<keyword evidence="2" id="KW-0479">Metal-binding</keyword>
<protein>
    <recommendedName>
        <fullName evidence="4">Nudix hydrolase domain-containing protein</fullName>
    </recommendedName>
</protein>
<dbReference type="InterPro" id="IPR015797">
    <property type="entry name" value="NUDIX_hydrolase-like_dom_sf"/>
</dbReference>
<proteinExistence type="inferred from homology"/>
<name>A0A2C9VEB0_MANES</name>
<dbReference type="AlphaFoldDB" id="A0A2C9VEB0"/>
<dbReference type="FunFam" id="3.40.630.30:FF:000016">
    <property type="entry name" value="nudix hydrolase 2"/>
    <property type="match status" value="1"/>
</dbReference>
<dbReference type="InterPro" id="IPR020084">
    <property type="entry name" value="NUDIX_hydrolase_CS"/>
</dbReference>
<dbReference type="GO" id="GO:0035529">
    <property type="term" value="F:NADH pyrophosphatase activity"/>
    <property type="evidence" value="ECO:0000318"/>
    <property type="project" value="GO_Central"/>
</dbReference>
<comment type="similarity">
    <text evidence="1">Belongs to the Nudix hydrolase family.</text>
</comment>
<accession>A0A2C9VEB0</accession>
<dbReference type="Pfam" id="PF18290">
    <property type="entry name" value="Nudix_hydro"/>
    <property type="match status" value="1"/>
</dbReference>
<keyword evidence="3" id="KW-0378">Hydrolase</keyword>
<dbReference type="SUPFAM" id="SSF55811">
    <property type="entry name" value="Nudix"/>
    <property type="match status" value="1"/>
</dbReference>
<dbReference type="PANTHER" id="PTHR13994:SF29">
    <property type="entry name" value="NUDIX HYDROLASE 2"/>
    <property type="match status" value="1"/>
</dbReference>
<evidence type="ECO:0000256" key="1">
    <source>
        <dbReference type="ARBA" id="ARBA00005582"/>
    </source>
</evidence>
<dbReference type="PRINTS" id="PR01356">
    <property type="entry name" value="GFGPROTEIN"/>
</dbReference>
<keyword evidence="6" id="KW-1185">Reference proteome</keyword>
<dbReference type="PROSITE" id="PS00893">
    <property type="entry name" value="NUDIX_BOX"/>
    <property type="match status" value="1"/>
</dbReference>
<dbReference type="GO" id="GO:0046872">
    <property type="term" value="F:metal ion binding"/>
    <property type="evidence" value="ECO:0007669"/>
    <property type="project" value="UniProtKB-KW"/>
</dbReference>
<dbReference type="PANTHER" id="PTHR13994">
    <property type="entry name" value="NUDIX HYDROLASE RELATED"/>
    <property type="match status" value="1"/>
</dbReference>
<dbReference type="InterPro" id="IPR000086">
    <property type="entry name" value="NUDIX_hydrolase_dom"/>
</dbReference>
<dbReference type="OrthoDB" id="447842at2759"/>